<dbReference type="Proteomes" id="UP000765509">
    <property type="component" value="Unassembled WGS sequence"/>
</dbReference>
<dbReference type="AlphaFoldDB" id="A0A9Q3GJ87"/>
<sequence length="144" mass="16116">MANWPQRHTHFFGQPWPQPSSMAHRPHPGPPGLLSHFHNPCFPGHPTRIGPGFFSALHEPMTHSAIIRPSGTPPLIRRSWGILAPYGIYNPPSIDALRPFLGLNTKREKGHSIWPALAPWVSSISNGQNDPKPHVAQFRPWTTQ</sequence>
<proteinExistence type="predicted"/>
<protein>
    <submittedName>
        <fullName evidence="2">Uncharacterized protein</fullName>
    </submittedName>
</protein>
<name>A0A9Q3GJ87_9BASI</name>
<dbReference type="EMBL" id="AVOT02002203">
    <property type="protein sequence ID" value="MBW0469493.1"/>
    <property type="molecule type" value="Genomic_DNA"/>
</dbReference>
<reference evidence="2" key="1">
    <citation type="submission" date="2021-03" db="EMBL/GenBank/DDBJ databases">
        <title>Draft genome sequence of rust myrtle Austropuccinia psidii MF-1, a brazilian biotype.</title>
        <authorList>
            <person name="Quecine M.C."/>
            <person name="Pachon D.M.R."/>
            <person name="Bonatelli M.L."/>
            <person name="Correr F.H."/>
            <person name="Franceschini L.M."/>
            <person name="Leite T.F."/>
            <person name="Margarido G.R.A."/>
            <person name="Almeida C.A."/>
            <person name="Ferrarezi J.A."/>
            <person name="Labate C.A."/>
        </authorList>
    </citation>
    <scope>NUCLEOTIDE SEQUENCE</scope>
    <source>
        <strain evidence="2">MF-1</strain>
    </source>
</reference>
<feature type="region of interest" description="Disordered" evidence="1">
    <location>
        <begin position="125"/>
        <end position="144"/>
    </location>
</feature>
<evidence type="ECO:0000313" key="3">
    <source>
        <dbReference type="Proteomes" id="UP000765509"/>
    </source>
</evidence>
<evidence type="ECO:0000256" key="1">
    <source>
        <dbReference type="SAM" id="MobiDB-lite"/>
    </source>
</evidence>
<keyword evidence="3" id="KW-1185">Reference proteome</keyword>
<accession>A0A9Q3GJ87</accession>
<comment type="caution">
    <text evidence="2">The sequence shown here is derived from an EMBL/GenBank/DDBJ whole genome shotgun (WGS) entry which is preliminary data.</text>
</comment>
<evidence type="ECO:0000313" key="2">
    <source>
        <dbReference type="EMBL" id="MBW0469493.1"/>
    </source>
</evidence>
<organism evidence="2 3">
    <name type="scientific">Austropuccinia psidii MF-1</name>
    <dbReference type="NCBI Taxonomy" id="1389203"/>
    <lineage>
        <taxon>Eukaryota</taxon>
        <taxon>Fungi</taxon>
        <taxon>Dikarya</taxon>
        <taxon>Basidiomycota</taxon>
        <taxon>Pucciniomycotina</taxon>
        <taxon>Pucciniomycetes</taxon>
        <taxon>Pucciniales</taxon>
        <taxon>Sphaerophragmiaceae</taxon>
        <taxon>Austropuccinia</taxon>
    </lineage>
</organism>
<gene>
    <name evidence="2" type="ORF">O181_009208</name>
</gene>